<dbReference type="STRING" id="522306.CAP2UW1_0456"/>
<reference evidence="1" key="1">
    <citation type="submission" date="2009-08" db="EMBL/GenBank/DDBJ databases">
        <authorList>
            <consortium name="US DOE Joint Genome Institute"/>
            <person name="Lucas S."/>
            <person name="Copeland A."/>
            <person name="Lapidus A."/>
            <person name="Glavina del Rio T."/>
            <person name="Dalin E."/>
            <person name="Tice H."/>
            <person name="Bruce D."/>
            <person name="Barry K."/>
            <person name="Pitluck S."/>
            <person name="Lowry S."/>
            <person name="Larimer F."/>
            <person name="Land M."/>
            <person name="Hauser L."/>
            <person name="Kyrpides N."/>
            <person name="Ivanova N."/>
            <person name="McMahon K.D."/>
            <person name="Hugenholtz P."/>
        </authorList>
    </citation>
    <scope>NUCLEOTIDE SEQUENCE</scope>
    <source>
        <strain evidence="1">UW-1</strain>
    </source>
</reference>
<reference evidence="1" key="2">
    <citation type="submission" date="2009-09" db="EMBL/GenBank/DDBJ databases">
        <title>Complete sequence of chromosome of Candidatus Accumulibacter phosphatis clade IIA str. UW-1.</title>
        <authorList>
            <consortium name="US DOE Joint Genome Institute"/>
            <person name="Martin H.G."/>
            <person name="Ivanova N."/>
            <person name="Kunin V."/>
            <person name="Warnecke F."/>
            <person name="Barry K."/>
            <person name="He S."/>
            <person name="Salamov A."/>
            <person name="Szeto E."/>
            <person name="Dalin E."/>
            <person name="Pangilinan J.L."/>
            <person name="Lapidus A."/>
            <person name="Lowry S."/>
            <person name="Kyrpides N.C."/>
            <person name="McMahon K.D."/>
            <person name="Hugenholtz P."/>
        </authorList>
    </citation>
    <scope>NUCLEOTIDE SEQUENCE [LARGE SCALE GENOMIC DNA]</scope>
    <source>
        <strain evidence="1">UW-1</strain>
    </source>
</reference>
<dbReference type="KEGG" id="app:CAP2UW1_0456"/>
<proteinExistence type="predicted"/>
<sequence>MGKIVDGGLATMQRELPNMIAAFRASRPQAIRPGDLEGQLASEGGQTACHNGATDGARVVLRGDQNDSVCWGNLQRRLLRTSGQRSTMEANGMTGPCCQRLFVALLAASSALPLYAYDPLNRVEYLAKIKEAKAYYDEKCEKVAGIRIHRTVPDIEGLLLLKIRPERRSRELADPMWPGAAFGREATGDSYITSFLGYEYRASKNGEMSPWRGYIGTTRNPGGLPGYRWVEVIDEKDGQRYRYSGSVKAAGKKNPDAYRAELENDPAYDMNTYRWSLDKIPSPSKTSPRYAVTFEDHVIPDERALWVASSTVKVLDLKTHEVLGEMTRYAISYIHAPHHSMPWLNHSICPTMQMTGDLDSSRKFVDQILIPMKEK</sequence>
<dbReference type="AlphaFoldDB" id="C7RKY5"/>
<organism evidence="1">
    <name type="scientific">Accumulibacter regalis</name>
    <dbReference type="NCBI Taxonomy" id="522306"/>
    <lineage>
        <taxon>Bacteria</taxon>
        <taxon>Pseudomonadati</taxon>
        <taxon>Pseudomonadota</taxon>
        <taxon>Betaproteobacteria</taxon>
        <taxon>Candidatus Accumulibacter</taxon>
    </lineage>
</organism>
<protein>
    <recommendedName>
        <fullName evidence="2">DUF1329 domain-containing protein</fullName>
    </recommendedName>
</protein>
<name>C7RKY5_ACCRE</name>
<dbReference type="eggNOG" id="ENOG503325V">
    <property type="taxonomic scope" value="Bacteria"/>
</dbReference>
<dbReference type="HOGENOM" id="CLU_736980_0_0_4"/>
<gene>
    <name evidence="1" type="ordered locus">CAP2UW1_0456</name>
</gene>
<accession>C7RKY5</accession>
<evidence type="ECO:0000313" key="1">
    <source>
        <dbReference type="EMBL" id="ACV33807.1"/>
    </source>
</evidence>
<dbReference type="OrthoDB" id="8862546at2"/>
<dbReference type="EMBL" id="CP001715">
    <property type="protein sequence ID" value="ACV33807.1"/>
    <property type="molecule type" value="Genomic_DNA"/>
</dbReference>
<evidence type="ECO:0008006" key="2">
    <source>
        <dbReference type="Google" id="ProtNLM"/>
    </source>
</evidence>